<dbReference type="EMBL" id="JAEHOD010000047">
    <property type="protein sequence ID" value="KAG2437028.1"/>
    <property type="molecule type" value="Genomic_DNA"/>
</dbReference>
<comment type="caution">
    <text evidence="1">The sequence shown here is derived from an EMBL/GenBank/DDBJ whole genome shotgun (WGS) entry which is preliminary data.</text>
</comment>
<proteinExistence type="predicted"/>
<gene>
    <name evidence="1" type="ORF">HYH02_011291</name>
</gene>
<dbReference type="Proteomes" id="UP000613740">
    <property type="component" value="Unassembled WGS sequence"/>
</dbReference>
<sequence>MWCRHSCALLSCSTRCMFGTEYEISGGKKQEVPLAARIARDDPVAMTRSLGMAHGVFTVSKGVVVGFEPTVVRA</sequence>
<protein>
    <submittedName>
        <fullName evidence="1">Uncharacterized protein</fullName>
    </submittedName>
</protein>
<dbReference type="AlphaFoldDB" id="A0A835T6E4"/>
<organism evidence="1 2">
    <name type="scientific">Chlamydomonas schloesseri</name>
    <dbReference type="NCBI Taxonomy" id="2026947"/>
    <lineage>
        <taxon>Eukaryota</taxon>
        <taxon>Viridiplantae</taxon>
        <taxon>Chlorophyta</taxon>
        <taxon>core chlorophytes</taxon>
        <taxon>Chlorophyceae</taxon>
        <taxon>CS clade</taxon>
        <taxon>Chlamydomonadales</taxon>
        <taxon>Chlamydomonadaceae</taxon>
        <taxon>Chlamydomonas</taxon>
    </lineage>
</organism>
<evidence type="ECO:0000313" key="2">
    <source>
        <dbReference type="Proteomes" id="UP000613740"/>
    </source>
</evidence>
<evidence type="ECO:0000313" key="1">
    <source>
        <dbReference type="EMBL" id="KAG2437028.1"/>
    </source>
</evidence>
<keyword evidence="2" id="KW-1185">Reference proteome</keyword>
<accession>A0A835T6E4</accession>
<reference evidence="1" key="1">
    <citation type="journal article" date="2020" name="bioRxiv">
        <title>Comparative genomics of Chlamydomonas.</title>
        <authorList>
            <person name="Craig R.J."/>
            <person name="Hasan A.R."/>
            <person name="Ness R.W."/>
            <person name="Keightley P.D."/>
        </authorList>
    </citation>
    <scope>NUCLEOTIDE SEQUENCE</scope>
    <source>
        <strain evidence="1">CCAP 11/173</strain>
    </source>
</reference>
<name>A0A835T6E4_9CHLO</name>